<evidence type="ECO:0000256" key="4">
    <source>
        <dbReference type="ARBA" id="ARBA00023136"/>
    </source>
</evidence>
<keyword evidence="3" id="KW-1133">Transmembrane helix</keyword>
<dbReference type="AlphaFoldDB" id="B3RWX1"/>
<dbReference type="InterPro" id="IPR041885">
    <property type="entry name" value="MAN1_winged_helix_dom"/>
</dbReference>
<keyword evidence="5" id="KW-0539">Nucleus</keyword>
<sequence>MNSGDALPYVAVSHVRDILIPPIQRQRKRKLWNEAANYVSKNDSRVRLETQRIAGEDFEVWRWTCQSSPALNHKFKSLYSSLPIEKNSEIEQLVVPGIGFKVWQGQIKHTNNIISRTIECNDSCCLKLGNMFDYELESGSDWTSRIQDAILEKCGDSSSIVHIHVERYSNRGSVYIKCSQIEDAKETFKAMHGCIFDGRIVRARFISNQTYHSLFPDAAKFSEPLKPSNDSVRSMIFLAEANIYLS</sequence>
<dbReference type="GO" id="GO:0003676">
    <property type="term" value="F:nucleic acid binding"/>
    <property type="evidence" value="ECO:0007669"/>
    <property type="project" value="InterPro"/>
</dbReference>
<dbReference type="PhylomeDB" id="B3RWX1"/>
<protein>
    <recommendedName>
        <fullName evidence="8">RRM domain-containing protein</fullName>
    </recommendedName>
</protein>
<evidence type="ECO:0000256" key="5">
    <source>
        <dbReference type="ARBA" id="ARBA00023242"/>
    </source>
</evidence>
<keyword evidence="4" id="KW-0472">Membrane</keyword>
<dbReference type="KEGG" id="tad:TRIADDRAFT_25080"/>
<evidence type="ECO:0000256" key="1">
    <source>
        <dbReference type="ARBA" id="ARBA00004540"/>
    </source>
</evidence>
<dbReference type="InterPro" id="IPR012677">
    <property type="entry name" value="Nucleotide-bd_a/b_plait_sf"/>
</dbReference>
<dbReference type="RefSeq" id="XP_002112660.1">
    <property type="nucleotide sequence ID" value="XM_002112624.1"/>
</dbReference>
<dbReference type="Gene3D" id="1.10.10.1180">
    <property type="entry name" value="MAN1, winged-helix domain"/>
    <property type="match status" value="1"/>
</dbReference>
<dbReference type="GO" id="GO:0005637">
    <property type="term" value="C:nuclear inner membrane"/>
    <property type="evidence" value="ECO:0007669"/>
    <property type="project" value="UniProtKB-SubCell"/>
</dbReference>
<dbReference type="EMBL" id="DS985245">
    <property type="protein sequence ID" value="EDV24770.1"/>
    <property type="molecule type" value="Genomic_DNA"/>
</dbReference>
<evidence type="ECO:0000256" key="2">
    <source>
        <dbReference type="ARBA" id="ARBA00022692"/>
    </source>
</evidence>
<dbReference type="OMA" id="HIHVERY"/>
<dbReference type="eggNOG" id="KOG0147">
    <property type="taxonomic scope" value="Eukaryota"/>
</dbReference>
<dbReference type="OrthoDB" id="118234at2759"/>
<dbReference type="GeneID" id="6754309"/>
<organism evidence="6 7">
    <name type="scientific">Trichoplax adhaerens</name>
    <name type="common">Trichoplax reptans</name>
    <dbReference type="NCBI Taxonomy" id="10228"/>
    <lineage>
        <taxon>Eukaryota</taxon>
        <taxon>Metazoa</taxon>
        <taxon>Placozoa</taxon>
        <taxon>Uniplacotomia</taxon>
        <taxon>Trichoplacea</taxon>
        <taxon>Trichoplacidae</taxon>
        <taxon>Trichoplax</taxon>
    </lineage>
</organism>
<accession>B3RWX1</accession>
<name>B3RWX1_TRIAD</name>
<dbReference type="InterPro" id="IPR052277">
    <property type="entry name" value="INM_ESCRT-Associated"/>
</dbReference>
<dbReference type="SUPFAM" id="SSF54928">
    <property type="entry name" value="RNA-binding domain, RBD"/>
    <property type="match status" value="1"/>
</dbReference>
<dbReference type="Proteomes" id="UP000009022">
    <property type="component" value="Unassembled WGS sequence"/>
</dbReference>
<dbReference type="STRING" id="10228.B3RWX1"/>
<dbReference type="PANTHER" id="PTHR13428:SF12">
    <property type="entry name" value="INNER NUCLEAR MEMBRANE PROTEIN MAN1"/>
    <property type="match status" value="1"/>
</dbReference>
<dbReference type="InterPro" id="IPR035979">
    <property type="entry name" value="RBD_domain_sf"/>
</dbReference>
<evidence type="ECO:0000313" key="7">
    <source>
        <dbReference type="Proteomes" id="UP000009022"/>
    </source>
</evidence>
<dbReference type="Gene3D" id="3.30.70.330">
    <property type="match status" value="1"/>
</dbReference>
<evidence type="ECO:0008006" key="8">
    <source>
        <dbReference type="Google" id="ProtNLM"/>
    </source>
</evidence>
<keyword evidence="2" id="KW-0812">Transmembrane</keyword>
<dbReference type="CTD" id="6754309"/>
<evidence type="ECO:0000256" key="3">
    <source>
        <dbReference type="ARBA" id="ARBA00022989"/>
    </source>
</evidence>
<gene>
    <name evidence="6" type="ORF">TRIADDRAFT_25080</name>
</gene>
<dbReference type="CDD" id="cd12286">
    <property type="entry name" value="RRM_Man1"/>
    <property type="match status" value="1"/>
</dbReference>
<dbReference type="HOGENOM" id="CLU_1112278_0_0_1"/>
<proteinExistence type="predicted"/>
<evidence type="ECO:0000313" key="6">
    <source>
        <dbReference type="EMBL" id="EDV24770.1"/>
    </source>
</evidence>
<keyword evidence="7" id="KW-1185">Reference proteome</keyword>
<comment type="subcellular location">
    <subcellularLocation>
        <location evidence="1">Nucleus inner membrane</location>
    </subcellularLocation>
</comment>
<dbReference type="PANTHER" id="PTHR13428">
    <property type="entry name" value="INNER NUCLEAR MEMBRANE PROTEIN MAN1 LEM DOMAIN CONTAINING PROTEIN"/>
    <property type="match status" value="1"/>
</dbReference>
<dbReference type="InParanoid" id="B3RWX1"/>
<dbReference type="InterPro" id="IPR034394">
    <property type="entry name" value="Man1_RRM"/>
</dbReference>
<reference evidence="6 7" key="1">
    <citation type="journal article" date="2008" name="Nature">
        <title>The Trichoplax genome and the nature of placozoans.</title>
        <authorList>
            <person name="Srivastava M."/>
            <person name="Begovic E."/>
            <person name="Chapman J."/>
            <person name="Putnam N.H."/>
            <person name="Hellsten U."/>
            <person name="Kawashima T."/>
            <person name="Kuo A."/>
            <person name="Mitros T."/>
            <person name="Salamov A."/>
            <person name="Carpenter M.L."/>
            <person name="Signorovitch A.Y."/>
            <person name="Moreno M.A."/>
            <person name="Kamm K."/>
            <person name="Grimwood J."/>
            <person name="Schmutz J."/>
            <person name="Shapiro H."/>
            <person name="Grigoriev I.V."/>
            <person name="Buss L.W."/>
            <person name="Schierwater B."/>
            <person name="Dellaporta S.L."/>
            <person name="Rokhsar D.S."/>
        </authorList>
    </citation>
    <scope>NUCLEOTIDE SEQUENCE [LARGE SCALE GENOMIC DNA]</scope>
    <source>
        <strain evidence="6 7">Grell-BS-1999</strain>
    </source>
</reference>